<dbReference type="InterPro" id="IPR020904">
    <property type="entry name" value="Sc_DH/Rdtase_CS"/>
</dbReference>
<evidence type="ECO:0000256" key="1">
    <source>
        <dbReference type="ARBA" id="ARBA00006484"/>
    </source>
</evidence>
<sequence length="216" mass="22403">FATAADEAESRLGRVDLLFNNAGIAPASVASELRYEKWDLALGVNLTGVINGIQTFLPRMIERGEGGYVVNTSSGAGLVASANVLYVTTKFAVVGLSESLRQALDGHGIDVSVLCPGPVDTGILHNTRSAHAGLSSGVGDDALKDAEAFLKGGADIDSVGETVIAGMEARAMWIHTDDGMRPYVRMRMESLLDSIPAPATTTSTTTPAAPAIDEGS</sequence>
<dbReference type="PROSITE" id="PS00061">
    <property type="entry name" value="ADH_SHORT"/>
    <property type="match status" value="1"/>
</dbReference>
<evidence type="ECO:0000313" key="7">
    <source>
        <dbReference type="Proteomes" id="UP001597083"/>
    </source>
</evidence>
<keyword evidence="2" id="KW-0521">NADP</keyword>
<dbReference type="PANTHER" id="PTHR43391">
    <property type="entry name" value="RETINOL DEHYDROGENASE-RELATED"/>
    <property type="match status" value="1"/>
</dbReference>
<dbReference type="PRINTS" id="PR00081">
    <property type="entry name" value="GDHRDH"/>
</dbReference>
<proteinExistence type="inferred from homology"/>
<dbReference type="PRINTS" id="PR00080">
    <property type="entry name" value="SDRFAMILY"/>
</dbReference>
<feature type="non-terminal residue" evidence="6">
    <location>
        <position position="1"/>
    </location>
</feature>
<evidence type="ECO:0000256" key="2">
    <source>
        <dbReference type="ARBA" id="ARBA00022857"/>
    </source>
</evidence>
<name>A0ABW3CHQ5_9ACTN</name>
<feature type="region of interest" description="Disordered" evidence="5">
    <location>
        <begin position="195"/>
        <end position="216"/>
    </location>
</feature>
<dbReference type="InterPro" id="IPR036291">
    <property type="entry name" value="NAD(P)-bd_dom_sf"/>
</dbReference>
<dbReference type="PANTHER" id="PTHR43391:SF14">
    <property type="entry name" value="DEHYDROGENASE_REDUCTASE SDR FAMILY PROTEIN 7-LIKE"/>
    <property type="match status" value="1"/>
</dbReference>
<dbReference type="Proteomes" id="UP001597083">
    <property type="component" value="Unassembled WGS sequence"/>
</dbReference>
<dbReference type="SUPFAM" id="SSF51735">
    <property type="entry name" value="NAD(P)-binding Rossmann-fold domains"/>
    <property type="match status" value="1"/>
</dbReference>
<evidence type="ECO:0000256" key="5">
    <source>
        <dbReference type="SAM" id="MobiDB-lite"/>
    </source>
</evidence>
<protein>
    <submittedName>
        <fullName evidence="6">SDR family oxidoreductase</fullName>
        <ecNumber evidence="6">1.-.-.-</ecNumber>
    </submittedName>
</protein>
<dbReference type="EMBL" id="JBHTIR010002649">
    <property type="protein sequence ID" value="MFD0854045.1"/>
    <property type="molecule type" value="Genomic_DNA"/>
</dbReference>
<dbReference type="GO" id="GO:0016491">
    <property type="term" value="F:oxidoreductase activity"/>
    <property type="evidence" value="ECO:0007669"/>
    <property type="project" value="UniProtKB-KW"/>
</dbReference>
<gene>
    <name evidence="6" type="ORF">ACFQ07_17540</name>
</gene>
<dbReference type="CDD" id="cd05233">
    <property type="entry name" value="SDR_c"/>
    <property type="match status" value="1"/>
</dbReference>
<accession>A0ABW3CHQ5</accession>
<evidence type="ECO:0000256" key="4">
    <source>
        <dbReference type="RuleBase" id="RU000363"/>
    </source>
</evidence>
<keyword evidence="3 6" id="KW-0560">Oxidoreductase</keyword>
<organism evidence="6 7">
    <name type="scientific">Actinomadura adrarensis</name>
    <dbReference type="NCBI Taxonomy" id="1819600"/>
    <lineage>
        <taxon>Bacteria</taxon>
        <taxon>Bacillati</taxon>
        <taxon>Actinomycetota</taxon>
        <taxon>Actinomycetes</taxon>
        <taxon>Streptosporangiales</taxon>
        <taxon>Thermomonosporaceae</taxon>
        <taxon>Actinomadura</taxon>
    </lineage>
</organism>
<comment type="caution">
    <text evidence="6">The sequence shown here is derived from an EMBL/GenBank/DDBJ whole genome shotgun (WGS) entry which is preliminary data.</text>
</comment>
<keyword evidence="7" id="KW-1185">Reference proteome</keyword>
<dbReference type="Gene3D" id="3.40.50.720">
    <property type="entry name" value="NAD(P)-binding Rossmann-like Domain"/>
    <property type="match status" value="1"/>
</dbReference>
<reference evidence="7" key="1">
    <citation type="journal article" date="2019" name="Int. J. Syst. Evol. Microbiol.">
        <title>The Global Catalogue of Microorganisms (GCM) 10K type strain sequencing project: providing services to taxonomists for standard genome sequencing and annotation.</title>
        <authorList>
            <consortium name="The Broad Institute Genomics Platform"/>
            <consortium name="The Broad Institute Genome Sequencing Center for Infectious Disease"/>
            <person name="Wu L."/>
            <person name="Ma J."/>
        </authorList>
    </citation>
    <scope>NUCLEOTIDE SEQUENCE [LARGE SCALE GENOMIC DNA]</scope>
    <source>
        <strain evidence="7">JCM 31696</strain>
    </source>
</reference>
<evidence type="ECO:0000256" key="3">
    <source>
        <dbReference type="ARBA" id="ARBA00023002"/>
    </source>
</evidence>
<evidence type="ECO:0000313" key="6">
    <source>
        <dbReference type="EMBL" id="MFD0854045.1"/>
    </source>
</evidence>
<comment type="similarity">
    <text evidence="1 4">Belongs to the short-chain dehydrogenases/reductases (SDR) family.</text>
</comment>
<dbReference type="Pfam" id="PF00106">
    <property type="entry name" value="adh_short"/>
    <property type="match status" value="1"/>
</dbReference>
<feature type="compositionally biased region" description="Low complexity" evidence="5">
    <location>
        <begin position="196"/>
        <end position="216"/>
    </location>
</feature>
<dbReference type="EC" id="1.-.-.-" evidence="6"/>
<dbReference type="InterPro" id="IPR002347">
    <property type="entry name" value="SDR_fam"/>
</dbReference>